<evidence type="ECO:0000256" key="1">
    <source>
        <dbReference type="SAM" id="MobiDB-lite"/>
    </source>
</evidence>
<organism evidence="2">
    <name type="scientific">Rhizophora mucronata</name>
    <name type="common">Asiatic mangrove</name>
    <dbReference type="NCBI Taxonomy" id="61149"/>
    <lineage>
        <taxon>Eukaryota</taxon>
        <taxon>Viridiplantae</taxon>
        <taxon>Streptophyta</taxon>
        <taxon>Embryophyta</taxon>
        <taxon>Tracheophyta</taxon>
        <taxon>Spermatophyta</taxon>
        <taxon>Magnoliopsida</taxon>
        <taxon>eudicotyledons</taxon>
        <taxon>Gunneridae</taxon>
        <taxon>Pentapetalae</taxon>
        <taxon>rosids</taxon>
        <taxon>fabids</taxon>
        <taxon>Malpighiales</taxon>
        <taxon>Rhizophoraceae</taxon>
        <taxon>Rhizophora</taxon>
    </lineage>
</organism>
<feature type="region of interest" description="Disordered" evidence="1">
    <location>
        <begin position="1"/>
        <end position="44"/>
    </location>
</feature>
<name>A0A2P2M2I6_RHIMU</name>
<feature type="compositionally biased region" description="Polar residues" evidence="1">
    <location>
        <begin position="1"/>
        <end position="10"/>
    </location>
</feature>
<sequence>MIKWNQLQCKTKTKTRIQKKAEPLMDSPRTSAKKSSFQSSKSYR</sequence>
<dbReference type="EMBL" id="GGEC01043951">
    <property type="protein sequence ID" value="MBX24435.1"/>
    <property type="molecule type" value="Transcribed_RNA"/>
</dbReference>
<accession>A0A2P2M2I6</accession>
<reference evidence="2" key="1">
    <citation type="submission" date="2018-02" db="EMBL/GenBank/DDBJ databases">
        <title>Rhizophora mucronata_Transcriptome.</title>
        <authorList>
            <person name="Meera S.P."/>
            <person name="Sreeshan A."/>
            <person name="Augustine A."/>
        </authorList>
    </citation>
    <scope>NUCLEOTIDE SEQUENCE</scope>
    <source>
        <tissue evidence="2">Leaf</tissue>
    </source>
</reference>
<proteinExistence type="predicted"/>
<feature type="compositionally biased region" description="Low complexity" evidence="1">
    <location>
        <begin position="33"/>
        <end position="44"/>
    </location>
</feature>
<protein>
    <submittedName>
        <fullName evidence="2">Uncharacterized protein MANES_03G192300</fullName>
    </submittedName>
</protein>
<evidence type="ECO:0000313" key="2">
    <source>
        <dbReference type="EMBL" id="MBX24435.1"/>
    </source>
</evidence>
<dbReference type="AlphaFoldDB" id="A0A2P2M2I6"/>